<feature type="domain" description="Coenzyme Q-binding protein COQ10 START" evidence="1">
    <location>
        <begin position="15"/>
        <end position="134"/>
    </location>
</feature>
<keyword evidence="3" id="KW-1185">Reference proteome</keyword>
<dbReference type="Proteomes" id="UP000001661">
    <property type="component" value="Chromosome"/>
</dbReference>
<organism evidence="2 3">
    <name type="scientific">Acetohalobium arabaticum (strain ATCC 49924 / DSM 5501 / Z-7288)</name>
    <dbReference type="NCBI Taxonomy" id="574087"/>
    <lineage>
        <taxon>Bacteria</taxon>
        <taxon>Bacillati</taxon>
        <taxon>Bacillota</taxon>
        <taxon>Clostridia</taxon>
        <taxon>Halanaerobiales</taxon>
        <taxon>Halobacteroidaceae</taxon>
        <taxon>Acetohalobium</taxon>
    </lineage>
</organism>
<dbReference type="STRING" id="574087.Acear_1359"/>
<protein>
    <submittedName>
        <fullName evidence="2">Cyclase/dehydrase</fullName>
    </submittedName>
</protein>
<evidence type="ECO:0000313" key="3">
    <source>
        <dbReference type="Proteomes" id="UP000001661"/>
    </source>
</evidence>
<proteinExistence type="predicted"/>
<reference evidence="2 3" key="1">
    <citation type="journal article" date="2010" name="Stand. Genomic Sci.">
        <title>Complete genome sequence of Acetohalobium arabaticum type strain (Z-7288).</title>
        <authorList>
            <person name="Sikorski J."/>
            <person name="Lapidus A."/>
            <person name="Chertkov O."/>
            <person name="Lucas S."/>
            <person name="Copeland A."/>
            <person name="Glavina Del Rio T."/>
            <person name="Nolan M."/>
            <person name="Tice H."/>
            <person name="Cheng J.F."/>
            <person name="Han C."/>
            <person name="Brambilla E."/>
            <person name="Pitluck S."/>
            <person name="Liolios K."/>
            <person name="Ivanova N."/>
            <person name="Mavromatis K."/>
            <person name="Mikhailova N."/>
            <person name="Pati A."/>
            <person name="Bruce D."/>
            <person name="Detter C."/>
            <person name="Tapia R."/>
            <person name="Goodwin L."/>
            <person name="Chen A."/>
            <person name="Palaniappan K."/>
            <person name="Land M."/>
            <person name="Hauser L."/>
            <person name="Chang Y.J."/>
            <person name="Jeffries C.D."/>
            <person name="Rohde M."/>
            <person name="Goker M."/>
            <person name="Spring S."/>
            <person name="Woyke T."/>
            <person name="Bristow J."/>
            <person name="Eisen J.A."/>
            <person name="Markowitz V."/>
            <person name="Hugenholtz P."/>
            <person name="Kyrpides N.C."/>
            <person name="Klenk H.P."/>
        </authorList>
    </citation>
    <scope>NUCLEOTIDE SEQUENCE [LARGE SCALE GENOMIC DNA]</scope>
    <source>
        <strain evidence="3">ATCC 49924 / DSM 5501 / Z-7288</strain>
    </source>
</reference>
<dbReference type="eggNOG" id="COG2867">
    <property type="taxonomic scope" value="Bacteria"/>
</dbReference>
<dbReference type="Pfam" id="PF03364">
    <property type="entry name" value="Polyketide_cyc"/>
    <property type="match status" value="1"/>
</dbReference>
<accession>D9QQT1</accession>
<evidence type="ECO:0000259" key="1">
    <source>
        <dbReference type="Pfam" id="PF03364"/>
    </source>
</evidence>
<dbReference type="OrthoDB" id="9795669at2"/>
<sequence>MPDVENSILIDGEIGEVYEVAKDMESYPRFMENVVEVKVVKEGENTTITSWVAEVDGKRLAWKERDIFDPENKHIFYELVEGDLKKFSGEWKFEEKNRGTQLRLTVDFEFGISMLSSVVNPILKKKVMSNSQAMLEAIKEEVEA</sequence>
<dbReference type="KEGG" id="aar:Acear_1359"/>
<evidence type="ECO:0000313" key="2">
    <source>
        <dbReference type="EMBL" id="ADL12872.1"/>
    </source>
</evidence>
<dbReference type="AlphaFoldDB" id="D9QQT1"/>
<dbReference type="InterPro" id="IPR005031">
    <property type="entry name" value="COQ10_START"/>
</dbReference>
<dbReference type="SUPFAM" id="SSF55961">
    <property type="entry name" value="Bet v1-like"/>
    <property type="match status" value="1"/>
</dbReference>
<dbReference type="RefSeq" id="WP_013278318.1">
    <property type="nucleotide sequence ID" value="NC_014378.1"/>
</dbReference>
<gene>
    <name evidence="2" type="ordered locus">Acear_1359</name>
</gene>
<dbReference type="Gene3D" id="3.30.530.20">
    <property type="match status" value="1"/>
</dbReference>
<dbReference type="HOGENOM" id="CLU_137983_1_0_9"/>
<dbReference type="EMBL" id="CP002105">
    <property type="protein sequence ID" value="ADL12872.1"/>
    <property type="molecule type" value="Genomic_DNA"/>
</dbReference>
<name>D9QQT1_ACEAZ</name>
<dbReference type="InterPro" id="IPR023393">
    <property type="entry name" value="START-like_dom_sf"/>
</dbReference>